<dbReference type="InterPro" id="IPR011008">
    <property type="entry name" value="Dimeric_a/b-barrel"/>
</dbReference>
<sequence>MLILSLVYKKSSQEADKAMEAHIAWVAEGYDKGWFLASGRKQPRTGGVILAKGPRDAIEAFVASDPFMLEGIADYEITEVHLSRTAEGLEVLKG</sequence>
<dbReference type="SUPFAM" id="SSF54909">
    <property type="entry name" value="Dimeric alpha+beta barrel"/>
    <property type="match status" value="1"/>
</dbReference>
<name>A0ABS4DTG0_9HYPH</name>
<dbReference type="Gene3D" id="3.30.70.1060">
    <property type="entry name" value="Dimeric alpha+beta barrel"/>
    <property type="match status" value="1"/>
</dbReference>
<comment type="similarity">
    <text evidence="1">Belongs to the YciI family.</text>
</comment>
<accession>A0ABS4DTG0</accession>
<dbReference type="Proteomes" id="UP000759443">
    <property type="component" value="Unassembled WGS sequence"/>
</dbReference>
<protein>
    <submittedName>
        <fullName evidence="3">Uncharacterized protein YciI</fullName>
    </submittedName>
</protein>
<dbReference type="InterPro" id="IPR005545">
    <property type="entry name" value="YCII"/>
</dbReference>
<evidence type="ECO:0000313" key="3">
    <source>
        <dbReference type="EMBL" id="MBP1848914.1"/>
    </source>
</evidence>
<gene>
    <name evidence="3" type="ORF">J2Z17_000331</name>
</gene>
<proteinExistence type="inferred from homology"/>
<keyword evidence="4" id="KW-1185">Reference proteome</keyword>
<evidence type="ECO:0000313" key="4">
    <source>
        <dbReference type="Proteomes" id="UP000759443"/>
    </source>
</evidence>
<organism evidence="3 4">
    <name type="scientific">Rhizobium halophytocola</name>
    <dbReference type="NCBI Taxonomy" id="735519"/>
    <lineage>
        <taxon>Bacteria</taxon>
        <taxon>Pseudomonadati</taxon>
        <taxon>Pseudomonadota</taxon>
        <taxon>Alphaproteobacteria</taxon>
        <taxon>Hyphomicrobiales</taxon>
        <taxon>Rhizobiaceae</taxon>
        <taxon>Rhizobium/Agrobacterium group</taxon>
        <taxon>Rhizobium</taxon>
    </lineage>
</organism>
<dbReference type="Pfam" id="PF03795">
    <property type="entry name" value="YCII"/>
    <property type="match status" value="1"/>
</dbReference>
<evidence type="ECO:0000259" key="2">
    <source>
        <dbReference type="Pfam" id="PF03795"/>
    </source>
</evidence>
<dbReference type="RefSeq" id="WP_209941616.1">
    <property type="nucleotide sequence ID" value="NZ_JAGGJU010000001.1"/>
</dbReference>
<evidence type="ECO:0000256" key="1">
    <source>
        <dbReference type="ARBA" id="ARBA00007689"/>
    </source>
</evidence>
<feature type="domain" description="YCII-related" evidence="2">
    <location>
        <begin position="1"/>
        <end position="79"/>
    </location>
</feature>
<dbReference type="EMBL" id="JAGGJU010000001">
    <property type="protein sequence ID" value="MBP1848914.1"/>
    <property type="molecule type" value="Genomic_DNA"/>
</dbReference>
<dbReference type="PANTHER" id="PTHR37828">
    <property type="entry name" value="GSR2449 PROTEIN"/>
    <property type="match status" value="1"/>
</dbReference>
<reference evidence="3 4" key="1">
    <citation type="submission" date="2021-03" db="EMBL/GenBank/DDBJ databases">
        <title>Genomic Encyclopedia of Type Strains, Phase IV (KMG-IV): sequencing the most valuable type-strain genomes for metagenomic binning, comparative biology and taxonomic classification.</title>
        <authorList>
            <person name="Goeker M."/>
        </authorList>
    </citation>
    <scope>NUCLEOTIDE SEQUENCE [LARGE SCALE GENOMIC DNA]</scope>
    <source>
        <strain evidence="3 4">DSM 21600</strain>
    </source>
</reference>
<dbReference type="PANTHER" id="PTHR37828:SF1">
    <property type="entry name" value="YCII-RELATED DOMAIN-CONTAINING PROTEIN"/>
    <property type="match status" value="1"/>
</dbReference>
<comment type="caution">
    <text evidence="3">The sequence shown here is derived from an EMBL/GenBank/DDBJ whole genome shotgun (WGS) entry which is preliminary data.</text>
</comment>